<evidence type="ECO:0000313" key="3">
    <source>
        <dbReference type="Proteomes" id="UP000030746"/>
    </source>
</evidence>
<accession>V3Z7R6</accession>
<dbReference type="CTD" id="20240459"/>
<keyword evidence="3" id="KW-1185">Reference proteome</keyword>
<evidence type="ECO:0000256" key="1">
    <source>
        <dbReference type="SAM" id="SignalP"/>
    </source>
</evidence>
<evidence type="ECO:0000313" key="2">
    <source>
        <dbReference type="EMBL" id="ESO86853.1"/>
    </source>
</evidence>
<feature type="signal peptide" evidence="1">
    <location>
        <begin position="1"/>
        <end position="21"/>
    </location>
</feature>
<protein>
    <recommendedName>
        <fullName evidence="4">CUB domain-containing protein</fullName>
    </recommendedName>
</protein>
<gene>
    <name evidence="2" type="ORF">LOTGIDRAFT_166855</name>
</gene>
<feature type="chain" id="PRO_5004715941" description="CUB domain-containing protein" evidence="1">
    <location>
        <begin position="22"/>
        <end position="148"/>
    </location>
</feature>
<sequence>MSNPVYLTLGCFVSLLVIVHSSPFNDPCTLMPNGPALPGDDEIKDVFTTTSCLNGSIWWNYPRGTLRVHFRYTDSSKEFRVCLKSGIGPSFRAAYDVTGGKHKVFPVPQGRDEEQCTESVAAEIILLVEQPPFQTYMTLYDYKLEFIN</sequence>
<organism evidence="2 3">
    <name type="scientific">Lottia gigantea</name>
    <name type="common">Giant owl limpet</name>
    <dbReference type="NCBI Taxonomy" id="225164"/>
    <lineage>
        <taxon>Eukaryota</taxon>
        <taxon>Metazoa</taxon>
        <taxon>Spiralia</taxon>
        <taxon>Lophotrochozoa</taxon>
        <taxon>Mollusca</taxon>
        <taxon>Gastropoda</taxon>
        <taxon>Patellogastropoda</taxon>
        <taxon>Lottioidea</taxon>
        <taxon>Lottiidae</taxon>
        <taxon>Lottia</taxon>
    </lineage>
</organism>
<dbReference type="GeneID" id="20240459"/>
<dbReference type="RefSeq" id="XP_009062547.1">
    <property type="nucleotide sequence ID" value="XM_009064299.1"/>
</dbReference>
<dbReference type="HOGENOM" id="CLU_1760859_0_0_1"/>
<reference evidence="2 3" key="1">
    <citation type="journal article" date="2013" name="Nature">
        <title>Insights into bilaterian evolution from three spiralian genomes.</title>
        <authorList>
            <person name="Simakov O."/>
            <person name="Marletaz F."/>
            <person name="Cho S.J."/>
            <person name="Edsinger-Gonzales E."/>
            <person name="Havlak P."/>
            <person name="Hellsten U."/>
            <person name="Kuo D.H."/>
            <person name="Larsson T."/>
            <person name="Lv J."/>
            <person name="Arendt D."/>
            <person name="Savage R."/>
            <person name="Osoegawa K."/>
            <person name="de Jong P."/>
            <person name="Grimwood J."/>
            <person name="Chapman J.A."/>
            <person name="Shapiro H."/>
            <person name="Aerts A."/>
            <person name="Otillar R.P."/>
            <person name="Terry A.Y."/>
            <person name="Boore J.L."/>
            <person name="Grigoriev I.V."/>
            <person name="Lindberg D.R."/>
            <person name="Seaver E.C."/>
            <person name="Weisblat D.A."/>
            <person name="Putnam N.H."/>
            <person name="Rokhsar D.S."/>
        </authorList>
    </citation>
    <scope>NUCLEOTIDE SEQUENCE [LARGE SCALE GENOMIC DNA]</scope>
</reference>
<dbReference type="AlphaFoldDB" id="V3Z7R6"/>
<evidence type="ECO:0008006" key="4">
    <source>
        <dbReference type="Google" id="ProtNLM"/>
    </source>
</evidence>
<dbReference type="OrthoDB" id="6044963at2759"/>
<name>V3Z7R6_LOTGI</name>
<dbReference type="EMBL" id="KB202990">
    <property type="protein sequence ID" value="ESO86853.1"/>
    <property type="molecule type" value="Genomic_DNA"/>
</dbReference>
<dbReference type="KEGG" id="lgi:LOTGIDRAFT_166855"/>
<keyword evidence="1" id="KW-0732">Signal</keyword>
<dbReference type="Proteomes" id="UP000030746">
    <property type="component" value="Unassembled WGS sequence"/>
</dbReference>
<proteinExistence type="predicted"/>
<dbReference type="OMA" id="DWNYPKE"/>